<keyword evidence="6" id="KW-1133">Transmembrane helix</keyword>
<gene>
    <name evidence="13" type="ORF">g.45197</name>
</gene>
<dbReference type="InterPro" id="IPR001873">
    <property type="entry name" value="ENaC"/>
</dbReference>
<evidence type="ECO:0000256" key="10">
    <source>
        <dbReference type="ARBA" id="ARBA00023201"/>
    </source>
</evidence>
<dbReference type="Gene3D" id="2.60.470.10">
    <property type="entry name" value="Acid-sensing ion channels like domains"/>
    <property type="match status" value="1"/>
</dbReference>
<evidence type="ECO:0000256" key="6">
    <source>
        <dbReference type="ARBA" id="ARBA00022989"/>
    </source>
</evidence>
<feature type="non-terminal residue" evidence="13">
    <location>
        <position position="214"/>
    </location>
</feature>
<evidence type="ECO:0000313" key="13">
    <source>
        <dbReference type="EMBL" id="JAS30523.1"/>
    </source>
</evidence>
<evidence type="ECO:0000256" key="11">
    <source>
        <dbReference type="ARBA" id="ARBA00023303"/>
    </source>
</evidence>
<keyword evidence="3 12" id="KW-0813">Transport</keyword>
<feature type="non-terminal residue" evidence="13">
    <location>
        <position position="1"/>
    </location>
</feature>
<evidence type="ECO:0000256" key="7">
    <source>
        <dbReference type="ARBA" id="ARBA00023053"/>
    </source>
</evidence>
<comment type="similarity">
    <text evidence="2 12">Belongs to the amiloride-sensitive sodium channel (TC 1.A.6) family.</text>
</comment>
<accession>A0A1B6DXW6</accession>
<keyword evidence="10 12" id="KW-0739">Sodium transport</keyword>
<protein>
    <submittedName>
        <fullName evidence="13">Uncharacterized protein</fullName>
    </submittedName>
</protein>
<keyword evidence="7" id="KW-0915">Sodium</keyword>
<evidence type="ECO:0000256" key="4">
    <source>
        <dbReference type="ARBA" id="ARBA00022461"/>
    </source>
</evidence>
<dbReference type="EMBL" id="GEDC01006775">
    <property type="protein sequence ID" value="JAS30523.1"/>
    <property type="molecule type" value="Transcribed_RNA"/>
</dbReference>
<keyword evidence="4 12" id="KW-0894">Sodium channel</keyword>
<evidence type="ECO:0000256" key="5">
    <source>
        <dbReference type="ARBA" id="ARBA00022692"/>
    </source>
</evidence>
<evidence type="ECO:0000256" key="9">
    <source>
        <dbReference type="ARBA" id="ARBA00023136"/>
    </source>
</evidence>
<keyword evidence="11 12" id="KW-0407">Ion channel</keyword>
<evidence type="ECO:0000256" key="3">
    <source>
        <dbReference type="ARBA" id="ARBA00022448"/>
    </source>
</evidence>
<comment type="subcellular location">
    <subcellularLocation>
        <location evidence="1">Membrane</location>
        <topology evidence="1">Multi-pass membrane protein</topology>
    </subcellularLocation>
</comment>
<keyword evidence="9" id="KW-0472">Membrane</keyword>
<keyword evidence="8 12" id="KW-0406">Ion transport</keyword>
<name>A0A1B6DXW6_9HEMI</name>
<proteinExistence type="inferred from homology"/>
<evidence type="ECO:0000256" key="8">
    <source>
        <dbReference type="ARBA" id="ARBA00023065"/>
    </source>
</evidence>
<organism evidence="13">
    <name type="scientific">Clastoptera arizonana</name>
    <name type="common">Arizona spittle bug</name>
    <dbReference type="NCBI Taxonomy" id="38151"/>
    <lineage>
        <taxon>Eukaryota</taxon>
        <taxon>Metazoa</taxon>
        <taxon>Ecdysozoa</taxon>
        <taxon>Arthropoda</taxon>
        <taxon>Hexapoda</taxon>
        <taxon>Insecta</taxon>
        <taxon>Pterygota</taxon>
        <taxon>Neoptera</taxon>
        <taxon>Paraneoptera</taxon>
        <taxon>Hemiptera</taxon>
        <taxon>Auchenorrhyncha</taxon>
        <taxon>Cercopoidea</taxon>
        <taxon>Clastopteridae</taxon>
        <taxon>Clastoptera</taxon>
    </lineage>
</organism>
<reference evidence="13" key="1">
    <citation type="submission" date="2015-12" db="EMBL/GenBank/DDBJ databases">
        <title>De novo transcriptome assembly of four potential Pierce s Disease insect vectors from Arizona vineyards.</title>
        <authorList>
            <person name="Tassone E.E."/>
        </authorList>
    </citation>
    <scope>NUCLEOTIDE SEQUENCE</scope>
</reference>
<evidence type="ECO:0000256" key="1">
    <source>
        <dbReference type="ARBA" id="ARBA00004141"/>
    </source>
</evidence>
<dbReference type="AlphaFoldDB" id="A0A1B6DXW6"/>
<dbReference type="GO" id="GO:0016020">
    <property type="term" value="C:membrane"/>
    <property type="evidence" value="ECO:0007669"/>
    <property type="project" value="UniProtKB-SubCell"/>
</dbReference>
<dbReference type="Pfam" id="PF00858">
    <property type="entry name" value="ASC"/>
    <property type="match status" value="1"/>
</dbReference>
<evidence type="ECO:0000256" key="2">
    <source>
        <dbReference type="ARBA" id="ARBA00007193"/>
    </source>
</evidence>
<sequence>FYFRKYQLDYATYLCSYEDGDGFFSTLDSEFLRSFFKVQHKFCRKDVEELNWFGKVLKQPCDYLQPTLTNNGLCYTFNMAPTHLLSDSGFTSNIKDAFIDSDYKLGTLPNIWTPDTGYRNVKRELTALPWRTHDLQIYGSADFILSFDPEDFDDLCTSGSKGFKIYVHLPLDLPTKSTPNTYVDSGETLVIKLQPQVVKTADVLRGWPPEERQC</sequence>
<evidence type="ECO:0000256" key="12">
    <source>
        <dbReference type="RuleBase" id="RU000679"/>
    </source>
</evidence>
<dbReference type="GO" id="GO:0005272">
    <property type="term" value="F:sodium channel activity"/>
    <property type="evidence" value="ECO:0007669"/>
    <property type="project" value="UniProtKB-KW"/>
</dbReference>
<keyword evidence="5 12" id="KW-0812">Transmembrane</keyword>